<accession>A0ABS6DBA3</accession>
<protein>
    <submittedName>
        <fullName evidence="1">Terminase family protein</fullName>
    </submittedName>
</protein>
<proteinExistence type="predicted"/>
<reference evidence="2" key="2">
    <citation type="submission" date="2023-07" db="EMBL/GenBank/DDBJ databases">
        <title>Cedecea davisae an AmpC producer and its therapeutic implications.</title>
        <authorList>
            <person name="Notter J."/>
        </authorList>
    </citation>
    <scope>NUCLEOTIDE SEQUENCE [LARGE SCALE GENOMIC DNA]</scope>
    <source>
        <strain evidence="2">1</strain>
    </source>
</reference>
<organism evidence="1 2">
    <name type="scientific">Cedecea davisae</name>
    <dbReference type="NCBI Taxonomy" id="158484"/>
    <lineage>
        <taxon>Bacteria</taxon>
        <taxon>Pseudomonadati</taxon>
        <taxon>Pseudomonadota</taxon>
        <taxon>Gammaproteobacteria</taxon>
        <taxon>Enterobacterales</taxon>
        <taxon>Enterobacteriaceae</taxon>
        <taxon>Cedecea</taxon>
    </lineage>
</organism>
<dbReference type="EMBL" id="JAGRYU010000002">
    <property type="protein sequence ID" value="MBU4680499.1"/>
    <property type="molecule type" value="Genomic_DNA"/>
</dbReference>
<keyword evidence="2" id="KW-1185">Reference proteome</keyword>
<reference evidence="1 2" key="1">
    <citation type="submission" date="2021-04" db="EMBL/GenBank/DDBJ databases">
        <authorList>
            <person name="Seiffert S.N."/>
        </authorList>
    </citation>
    <scope>NUCLEOTIDE SEQUENCE [LARGE SCALE GENOMIC DNA]</scope>
    <source>
        <strain evidence="1 2">1</strain>
    </source>
</reference>
<evidence type="ECO:0000313" key="1">
    <source>
        <dbReference type="EMBL" id="MBU4680499.1"/>
    </source>
</evidence>
<name>A0ABS6DBA3_9ENTR</name>
<evidence type="ECO:0000313" key="2">
    <source>
        <dbReference type="Proteomes" id="UP000686327"/>
    </source>
</evidence>
<sequence length="232" mass="25998">MTPTLINLFSDTCFKTGATPFNYQLSWNLGARSRCRVLTKMRQCGADWFFSLEALSDALATGRNQIFLGCSDDLSQTNRAYIQALLEQAGPELQNSVLRMTDYCLELANGAHIYFIDPDSLCAGLSGNTYVSEFAWAESPKSIIMLAKSLAMHNSHHATYYTSPSRNPEAWQEFQKLISRDTTASMTFNADDAAASGATLFDDEWLDEMKNSLSAEVWKMTFMCEWPQELLA</sequence>
<dbReference type="Pfam" id="PF03237">
    <property type="entry name" value="Terminase_6N"/>
    <property type="match status" value="1"/>
</dbReference>
<dbReference type="RefSeq" id="WP_216374208.1">
    <property type="nucleotide sequence ID" value="NZ_JAGRYT010000001.1"/>
</dbReference>
<dbReference type="Proteomes" id="UP000686327">
    <property type="component" value="Unassembled WGS sequence"/>
</dbReference>
<comment type="caution">
    <text evidence="1">The sequence shown here is derived from an EMBL/GenBank/DDBJ whole genome shotgun (WGS) entry which is preliminary data.</text>
</comment>
<gene>
    <name evidence="1" type="ORF">KC222_00540</name>
</gene>